<accession>A0A165U4C4</accession>
<keyword evidence="1" id="KW-0238">DNA-binding</keyword>
<dbReference type="CDD" id="cd04784">
    <property type="entry name" value="HTH_CadR-PbrR"/>
    <property type="match status" value="1"/>
</dbReference>
<protein>
    <submittedName>
        <fullName evidence="4">Cd(II)/Pb(II)-responsive transcriptional regulator</fullName>
    </submittedName>
</protein>
<dbReference type="GO" id="GO:0045893">
    <property type="term" value="P:positive regulation of DNA-templated transcription"/>
    <property type="evidence" value="ECO:0007669"/>
    <property type="project" value="InterPro"/>
</dbReference>
<name>A0A165U4C4_STUST</name>
<dbReference type="PRINTS" id="PR00040">
    <property type="entry name" value="HTHMERR"/>
</dbReference>
<evidence type="ECO:0000313" key="5">
    <source>
        <dbReference type="EMBL" id="PNG05067.1"/>
    </source>
</evidence>
<dbReference type="InterPro" id="IPR000551">
    <property type="entry name" value="MerR-type_HTH_dom"/>
</dbReference>
<dbReference type="InterPro" id="IPR011791">
    <property type="entry name" value="CadR-PbrR"/>
</dbReference>
<dbReference type="SUPFAM" id="SSF46955">
    <property type="entry name" value="Putative DNA-binding domain"/>
    <property type="match status" value="1"/>
</dbReference>
<evidence type="ECO:0000259" key="2">
    <source>
        <dbReference type="PROSITE" id="PS50937"/>
    </source>
</evidence>
<gene>
    <name evidence="4" type="primary">cadR</name>
    <name evidence="5" type="ORF">CXK94_21315</name>
    <name evidence="4" type="ORF">N5C32_04140</name>
    <name evidence="3" type="ORF">PS273GM_10055</name>
</gene>
<dbReference type="NCBIfam" id="TIGR02047">
    <property type="entry name" value="CadR-PbrR"/>
    <property type="match status" value="1"/>
</dbReference>
<dbReference type="InterPro" id="IPR047057">
    <property type="entry name" value="MerR_fam"/>
</dbReference>
<dbReference type="GO" id="GO:0046872">
    <property type="term" value="F:metal ion binding"/>
    <property type="evidence" value="ECO:0007669"/>
    <property type="project" value="InterPro"/>
</dbReference>
<dbReference type="Proteomes" id="UP000236023">
    <property type="component" value="Unassembled WGS sequence"/>
</dbReference>
<dbReference type="EMBL" id="JAOCAE010000002">
    <property type="protein sequence ID" value="MDH1235226.1"/>
    <property type="molecule type" value="Genomic_DNA"/>
</dbReference>
<accession>F8H5R5</accession>
<dbReference type="GeneID" id="75215560"/>
<sequence length="144" mass="16446">MRIGQLAQIAGIDTQTIRFYEQQGLLPPPERQENGYRVYTEKHGEWLAFIRRCRILDLSLTEIRELQSYQDDPRQPCTAVNAMLDDHISHVRSQITALQALEQQLVSLRASCNEGREINACGILTGISEESKQQLYRASSGRKD</sequence>
<evidence type="ECO:0000256" key="1">
    <source>
        <dbReference type="ARBA" id="ARBA00023125"/>
    </source>
</evidence>
<reference evidence="4" key="3">
    <citation type="submission" date="2022-09" db="EMBL/GenBank/DDBJ databases">
        <title>Intensive care unit water sources are persistently colonized with multi-drug resistant bacteria and are the site of extensive horizontal gene transfer of antibiotic resistance genes.</title>
        <authorList>
            <person name="Diorio-Toth L."/>
        </authorList>
    </citation>
    <scope>NUCLEOTIDE SEQUENCE</scope>
    <source>
        <strain evidence="4">GD03947</strain>
    </source>
</reference>
<dbReference type="PROSITE" id="PS50937">
    <property type="entry name" value="HTH_MERR_2"/>
    <property type="match status" value="1"/>
</dbReference>
<dbReference type="Pfam" id="PF13411">
    <property type="entry name" value="MerR_1"/>
    <property type="match status" value="1"/>
</dbReference>
<evidence type="ECO:0000313" key="7">
    <source>
        <dbReference type="Proteomes" id="UP000236023"/>
    </source>
</evidence>
<dbReference type="OrthoDB" id="9808480at2"/>
<dbReference type="PANTHER" id="PTHR30204:SF92">
    <property type="entry name" value="HTH-TYPE TRANSCRIPTIONAL REGULATOR ZNTR"/>
    <property type="match status" value="1"/>
</dbReference>
<dbReference type="HOGENOM" id="CLU_060077_2_0_6"/>
<organism evidence="4 8">
    <name type="scientific">Stutzerimonas stutzeri</name>
    <name type="common">Pseudomonas stutzeri</name>
    <dbReference type="NCBI Taxonomy" id="316"/>
    <lineage>
        <taxon>Bacteria</taxon>
        <taxon>Pseudomonadati</taxon>
        <taxon>Pseudomonadota</taxon>
        <taxon>Gammaproteobacteria</taxon>
        <taxon>Pseudomonadales</taxon>
        <taxon>Pseudomonadaceae</taxon>
        <taxon>Stutzerimonas</taxon>
    </lineage>
</organism>
<evidence type="ECO:0000313" key="4">
    <source>
        <dbReference type="EMBL" id="MDH1235226.1"/>
    </source>
</evidence>
<reference evidence="5 7" key="2">
    <citation type="submission" date="2018-01" db="EMBL/GenBank/DDBJ databases">
        <title>Denitrification phenotypes of diverse strains of Pseudomonas stutzeri.</title>
        <authorList>
            <person name="Milligan D.A."/>
            <person name="Bergaust L."/>
            <person name="Bakken L.R."/>
            <person name="Frostegard A."/>
        </authorList>
    </citation>
    <scope>NUCLEOTIDE SEQUENCE [LARGE SCALE GENOMIC DNA]</scope>
    <source>
        <strain evidence="5 7">24a75</strain>
    </source>
</reference>
<dbReference type="GO" id="GO:0003700">
    <property type="term" value="F:DNA-binding transcription factor activity"/>
    <property type="evidence" value="ECO:0007669"/>
    <property type="project" value="InterPro"/>
</dbReference>
<dbReference type="Gene3D" id="1.10.1660.10">
    <property type="match status" value="1"/>
</dbReference>
<dbReference type="InterPro" id="IPR009061">
    <property type="entry name" value="DNA-bd_dom_put_sf"/>
</dbReference>
<dbReference type="SMART" id="SM00422">
    <property type="entry name" value="HTH_MERR"/>
    <property type="match status" value="1"/>
</dbReference>
<reference evidence="3 6" key="1">
    <citation type="submission" date="2016-05" db="EMBL/GenBank/DDBJ databases">
        <title>Genome sequence of Pseudomonas stutzeri 273 and identification of the exopolysaccharide biosynthesis locus.</title>
        <authorList>
            <person name="Wu S."/>
            <person name="Sun C."/>
        </authorList>
    </citation>
    <scope>NUCLEOTIDE SEQUENCE [LARGE SCALE GENOMIC DNA]</scope>
    <source>
        <strain evidence="3 6">273</strain>
    </source>
</reference>
<dbReference type="GO" id="GO:0003677">
    <property type="term" value="F:DNA binding"/>
    <property type="evidence" value="ECO:0007669"/>
    <property type="project" value="UniProtKB-KW"/>
</dbReference>
<feature type="domain" description="HTH merR-type" evidence="2">
    <location>
        <begin position="1"/>
        <end position="69"/>
    </location>
</feature>
<dbReference type="EMBL" id="POUT01000020">
    <property type="protein sequence ID" value="PNG05067.1"/>
    <property type="molecule type" value="Genomic_DNA"/>
</dbReference>
<evidence type="ECO:0000313" key="3">
    <source>
        <dbReference type="EMBL" id="ANF25467.1"/>
    </source>
</evidence>
<dbReference type="RefSeq" id="WP_008175821.1">
    <property type="nucleotide sequence ID" value="NC_015740.1"/>
</dbReference>
<dbReference type="GeneID" id="77259267"/>
<evidence type="ECO:0000313" key="6">
    <source>
        <dbReference type="Proteomes" id="UP000077787"/>
    </source>
</evidence>
<evidence type="ECO:0000313" key="8">
    <source>
        <dbReference type="Proteomes" id="UP001158500"/>
    </source>
</evidence>
<dbReference type="EMBL" id="CP015641">
    <property type="protein sequence ID" value="ANF25467.1"/>
    <property type="molecule type" value="Genomic_DNA"/>
</dbReference>
<dbReference type="Proteomes" id="UP001158500">
    <property type="component" value="Unassembled WGS sequence"/>
</dbReference>
<dbReference type="KEGG" id="psz:PSTAB_2801"/>
<dbReference type="AlphaFoldDB" id="A0A165U4C4"/>
<dbReference type="Proteomes" id="UP000077787">
    <property type="component" value="Chromosome"/>
</dbReference>
<dbReference type="PANTHER" id="PTHR30204">
    <property type="entry name" value="REDOX-CYCLING DRUG-SENSING TRANSCRIPTIONAL ACTIVATOR SOXR"/>
    <property type="match status" value="1"/>
</dbReference>
<proteinExistence type="predicted"/>